<dbReference type="SUPFAM" id="SSF46689">
    <property type="entry name" value="Homeodomain-like"/>
    <property type="match status" value="1"/>
</dbReference>
<dbReference type="Gene3D" id="1.10.8.60">
    <property type="match status" value="1"/>
</dbReference>
<dbReference type="Pfam" id="PF00158">
    <property type="entry name" value="Sigma54_activat"/>
    <property type="match status" value="1"/>
</dbReference>
<accession>A0A7Y0FI07</accession>
<dbReference type="RefSeq" id="WP_169230352.1">
    <property type="nucleotide sequence ID" value="NZ_JABBGF010000001.1"/>
</dbReference>
<keyword evidence="3" id="KW-0805">Transcription regulation</keyword>
<dbReference type="InterPro" id="IPR025662">
    <property type="entry name" value="Sigma_54_int_dom_ATP-bd_1"/>
</dbReference>
<dbReference type="PROSITE" id="PS00675">
    <property type="entry name" value="SIGMA54_INTERACT_1"/>
    <property type="match status" value="1"/>
</dbReference>
<gene>
    <name evidence="7" type="ORF">HHL20_06520</name>
</gene>
<evidence type="ECO:0000256" key="1">
    <source>
        <dbReference type="ARBA" id="ARBA00022741"/>
    </source>
</evidence>
<dbReference type="PANTHER" id="PTHR32071:SF117">
    <property type="entry name" value="PTS-DEPENDENT DIHYDROXYACETONE KINASE OPERON REGULATORY PROTEIN-RELATED"/>
    <property type="match status" value="1"/>
</dbReference>
<organism evidence="7 8">
    <name type="scientific">Chryseobacterium cheonjiense</name>
    <dbReference type="NCBI Taxonomy" id="2728845"/>
    <lineage>
        <taxon>Bacteria</taxon>
        <taxon>Pseudomonadati</taxon>
        <taxon>Bacteroidota</taxon>
        <taxon>Flavobacteriia</taxon>
        <taxon>Flavobacteriales</taxon>
        <taxon>Weeksellaceae</taxon>
        <taxon>Chryseobacterium group</taxon>
        <taxon>Chryseobacterium</taxon>
    </lineage>
</organism>
<evidence type="ECO:0000256" key="5">
    <source>
        <dbReference type="ARBA" id="ARBA00023163"/>
    </source>
</evidence>
<dbReference type="InterPro" id="IPR025944">
    <property type="entry name" value="Sigma_54_int_dom_CS"/>
</dbReference>
<dbReference type="InterPro" id="IPR027417">
    <property type="entry name" value="P-loop_NTPase"/>
</dbReference>
<dbReference type="SUPFAM" id="SSF52540">
    <property type="entry name" value="P-loop containing nucleoside triphosphate hydrolases"/>
    <property type="match status" value="1"/>
</dbReference>
<dbReference type="EMBL" id="JABBGF010000001">
    <property type="protein sequence ID" value="NML56993.1"/>
    <property type="molecule type" value="Genomic_DNA"/>
</dbReference>
<dbReference type="PANTHER" id="PTHR32071">
    <property type="entry name" value="TRANSCRIPTIONAL REGULATORY PROTEIN"/>
    <property type="match status" value="1"/>
</dbReference>
<dbReference type="Pfam" id="PF02954">
    <property type="entry name" value="HTH_8"/>
    <property type="match status" value="1"/>
</dbReference>
<dbReference type="FunFam" id="3.40.50.300:FF:000006">
    <property type="entry name" value="DNA-binding transcriptional regulator NtrC"/>
    <property type="match status" value="1"/>
</dbReference>
<sequence>MNTSDQNLILIKRLQDMQKEQLSISAVNMAVSKALDQSQLGIALQNYCKPVLNYDEIIILNCDQHHKGFRIFHSSFADRKYGADTVYSPKDEIIIQCLKSADPLLFDLKNFIDKKNQEFSSLLASGNTGMRMAVALALPSLHDHESILFLLYKNYFTPEDLPERILAAVSTQLAVSIRTVQILRIAGSLKTAVPETEIIEQKETAAQKGFNGIIGESAAMQAIYEKISQVAPSQSGVLIYGETGTGKELIAQAIHNLSASSPKKMIRINCAAIPSNLIESELFGHEKGSFTGATEQRKGKFEQAHNSTIFLDEIGELPLELQGRLLRVLQEKEVERIGGNKRIKVEVRIIAATNRNLEAEVAEGKFRSDLYYRLNVFPIELPPLRERKEDIPLLAMYFLEKHNQKNGKKITGFSQKVLQQMCLNSWPGNIRELENMVQRSIISAKDHIINEIAVPKNIGFHQQNQEEWQIKTLQQVEKEHILKVVEKCNGRISGKQGAALLLGLPSTTLISKMQKLGIHKKHFFRTKD</sequence>
<dbReference type="InterPro" id="IPR058031">
    <property type="entry name" value="AAA_lid_NorR"/>
</dbReference>
<proteinExistence type="predicted"/>
<keyword evidence="4" id="KW-0238">DNA-binding</keyword>
<reference evidence="7 8" key="1">
    <citation type="submission" date="2020-04" db="EMBL/GenBank/DDBJ databases">
        <title>Chryseobacterium sp. RJ-7-14 sp. nov., isolated from Jeju soil.</title>
        <authorList>
            <person name="Dahal R.H."/>
            <person name="Chaudhary D.K."/>
        </authorList>
    </citation>
    <scope>NUCLEOTIDE SEQUENCE [LARGE SCALE GENOMIC DNA]</scope>
    <source>
        <strain evidence="7 8">RJ-7-14</strain>
    </source>
</reference>
<name>A0A7Y0FI07_9FLAO</name>
<dbReference type="Gene3D" id="1.10.10.60">
    <property type="entry name" value="Homeodomain-like"/>
    <property type="match status" value="1"/>
</dbReference>
<evidence type="ECO:0000256" key="4">
    <source>
        <dbReference type="ARBA" id="ARBA00023125"/>
    </source>
</evidence>
<feature type="domain" description="Sigma-54 factor interaction" evidence="6">
    <location>
        <begin position="213"/>
        <end position="442"/>
    </location>
</feature>
<keyword evidence="5" id="KW-0804">Transcription</keyword>
<keyword evidence="8" id="KW-1185">Reference proteome</keyword>
<comment type="caution">
    <text evidence="7">The sequence shown here is derived from an EMBL/GenBank/DDBJ whole genome shotgun (WGS) entry which is preliminary data.</text>
</comment>
<dbReference type="InterPro" id="IPR003593">
    <property type="entry name" value="AAA+_ATPase"/>
</dbReference>
<evidence type="ECO:0000256" key="2">
    <source>
        <dbReference type="ARBA" id="ARBA00022840"/>
    </source>
</evidence>
<dbReference type="CDD" id="cd00009">
    <property type="entry name" value="AAA"/>
    <property type="match status" value="1"/>
</dbReference>
<protein>
    <submittedName>
        <fullName evidence="7">Sigma-54-dependent Fis family transcriptional regulator</fullName>
    </submittedName>
</protein>
<dbReference type="InterPro" id="IPR009057">
    <property type="entry name" value="Homeodomain-like_sf"/>
</dbReference>
<dbReference type="GO" id="GO:0006355">
    <property type="term" value="P:regulation of DNA-templated transcription"/>
    <property type="evidence" value="ECO:0007669"/>
    <property type="project" value="InterPro"/>
</dbReference>
<dbReference type="InterPro" id="IPR002078">
    <property type="entry name" value="Sigma_54_int"/>
</dbReference>
<evidence type="ECO:0000313" key="7">
    <source>
        <dbReference type="EMBL" id="NML56993.1"/>
    </source>
</evidence>
<dbReference type="Gene3D" id="3.40.50.300">
    <property type="entry name" value="P-loop containing nucleotide triphosphate hydrolases"/>
    <property type="match status" value="1"/>
</dbReference>
<dbReference type="AlphaFoldDB" id="A0A7Y0FI07"/>
<dbReference type="SMART" id="SM00382">
    <property type="entry name" value="AAA"/>
    <property type="match status" value="1"/>
</dbReference>
<dbReference type="Pfam" id="PF25601">
    <property type="entry name" value="AAA_lid_14"/>
    <property type="match status" value="1"/>
</dbReference>
<dbReference type="PROSITE" id="PS50045">
    <property type="entry name" value="SIGMA54_INTERACT_4"/>
    <property type="match status" value="1"/>
</dbReference>
<keyword evidence="2" id="KW-0067">ATP-binding</keyword>
<dbReference type="InterPro" id="IPR002197">
    <property type="entry name" value="HTH_Fis"/>
</dbReference>
<keyword evidence="1" id="KW-0547">Nucleotide-binding</keyword>
<evidence type="ECO:0000313" key="8">
    <source>
        <dbReference type="Proteomes" id="UP000552615"/>
    </source>
</evidence>
<dbReference type="GO" id="GO:0043565">
    <property type="term" value="F:sequence-specific DNA binding"/>
    <property type="evidence" value="ECO:0007669"/>
    <property type="project" value="InterPro"/>
</dbReference>
<dbReference type="Proteomes" id="UP000552615">
    <property type="component" value="Unassembled WGS sequence"/>
</dbReference>
<dbReference type="GO" id="GO:0005524">
    <property type="term" value="F:ATP binding"/>
    <property type="evidence" value="ECO:0007669"/>
    <property type="project" value="UniProtKB-KW"/>
</dbReference>
<evidence type="ECO:0000256" key="3">
    <source>
        <dbReference type="ARBA" id="ARBA00023015"/>
    </source>
</evidence>
<dbReference type="PROSITE" id="PS00688">
    <property type="entry name" value="SIGMA54_INTERACT_3"/>
    <property type="match status" value="1"/>
</dbReference>
<evidence type="ECO:0000259" key="6">
    <source>
        <dbReference type="PROSITE" id="PS50045"/>
    </source>
</evidence>